<evidence type="ECO:0000256" key="9">
    <source>
        <dbReference type="ARBA" id="ARBA00023303"/>
    </source>
</evidence>
<evidence type="ECO:0000256" key="4">
    <source>
        <dbReference type="ARBA" id="ARBA00022737"/>
    </source>
</evidence>
<dbReference type="PANTHER" id="PTHR10117:SF80">
    <property type="entry name" value="TRANSIENT-RECEPTOR-POTENTIAL-LIKE PROTEIN"/>
    <property type="match status" value="1"/>
</dbReference>
<dbReference type="GO" id="GO:0070679">
    <property type="term" value="F:inositol 1,4,5 trisphosphate binding"/>
    <property type="evidence" value="ECO:0007669"/>
    <property type="project" value="TreeGrafter"/>
</dbReference>
<feature type="region of interest" description="Disordered" evidence="11">
    <location>
        <begin position="1391"/>
        <end position="1472"/>
    </location>
</feature>
<dbReference type="Gene3D" id="1.25.40.20">
    <property type="entry name" value="Ankyrin repeat-containing domain"/>
    <property type="match status" value="1"/>
</dbReference>
<evidence type="ECO:0000256" key="1">
    <source>
        <dbReference type="ARBA" id="ARBA00004141"/>
    </source>
</evidence>
<keyword evidence="5 12" id="KW-1133">Transmembrane helix</keyword>
<reference evidence="14 15" key="1">
    <citation type="journal article" date="2019" name="BMC Genomics">
        <title>New insights from Opisthorchis felineus genome: update on genomics of the epidemiologically important liver flukes.</title>
        <authorList>
            <person name="Ershov N.I."/>
            <person name="Mordvinov V.A."/>
            <person name="Prokhortchouk E.B."/>
            <person name="Pakharukova M.Y."/>
            <person name="Gunbin K.V."/>
            <person name="Ustyantsev K."/>
            <person name="Genaev M.A."/>
            <person name="Blinov A.G."/>
            <person name="Mazur A."/>
            <person name="Boulygina E."/>
            <person name="Tsygankova S."/>
            <person name="Khrameeva E."/>
            <person name="Chekanov N."/>
            <person name="Fan G."/>
            <person name="Xiao A."/>
            <person name="Zhang H."/>
            <person name="Xu X."/>
            <person name="Yang H."/>
            <person name="Solovyev V."/>
            <person name="Lee S.M."/>
            <person name="Liu X."/>
            <person name="Afonnikov D.A."/>
            <person name="Skryabin K.G."/>
        </authorList>
    </citation>
    <scope>NUCLEOTIDE SEQUENCE [LARGE SCALE GENOMIC DNA]</scope>
    <source>
        <strain evidence="14">AK-0245</strain>
        <tissue evidence="14">Whole organism</tissue>
    </source>
</reference>
<keyword evidence="4" id="KW-0677">Repeat</keyword>
<keyword evidence="6 10" id="KW-0040">ANK repeat</keyword>
<keyword evidence="9" id="KW-0407">Ion channel</keyword>
<feature type="repeat" description="ANK" evidence="10">
    <location>
        <begin position="253"/>
        <end position="285"/>
    </location>
</feature>
<keyword evidence="15" id="KW-1185">Reference proteome</keyword>
<evidence type="ECO:0000256" key="11">
    <source>
        <dbReference type="SAM" id="MobiDB-lite"/>
    </source>
</evidence>
<dbReference type="STRING" id="147828.A0A4S2M6D7"/>
<dbReference type="InterPro" id="IPR036770">
    <property type="entry name" value="Ankyrin_rpt-contain_sf"/>
</dbReference>
<feature type="transmembrane region" description="Helical" evidence="12">
    <location>
        <begin position="861"/>
        <end position="880"/>
    </location>
</feature>
<protein>
    <recommendedName>
        <fullName evidence="13">Transient receptor ion channel domain-containing protein</fullName>
    </recommendedName>
</protein>
<dbReference type="InterPro" id="IPR005821">
    <property type="entry name" value="Ion_trans_dom"/>
</dbReference>
<sequence>MDPTEHGSDSDASVGMENRSGQFRTGSVSETSEKRKNVLRRLTDGSLYQVRHRDQGRLADNSQPRFSPKRDIDPIQSLLGMDVDLDKLAEESLDQTHSNVARARRAKRYMRSAPAGFATGNYSTALGPLQEKHKLNPLERVFLESAERGDKSTLARCLSFKDKVNVNCVNMLGRTAIQIAVDNENIELVELLLQQPGIKIGDALLYAIQEGVYRIVEMLIDHPSITKEMLGSSWRESGECSTASEEESHDFSADISPVILAAVCNQFEILQLLLNRGARIEEPHKSSCDCARCSRLLAEDPLKHTLQRINTYRALASPAWISLTSPDPILTAFELSSELLYLASRENEFKETFISLCEQCRKYACDLLDLCRGTGEVVAVLGKSNNSESESSSDSDDEVEDPCKLHGHLGEANSTIHEGAASSVGERWEQANRLDPNDWRSLVNRSNGSRRRHLGWTRHENGAHFSQGQSIESQHTVVDDLNDDGNLSVANFAVSNKGQEGVKPTLLKKAFLTPPGPQTHVDDNSDKPGSEEVQEHTHEELSRKLEIIVPTPDFYEACPTIPNRTDSNSDDGVMSSFSGVQLGRSNLFSQPRKVSFDHEVELSRKKASANSTITSKAVCCGCRGKPRRLTKTPSDPEKNEETGSATKEPTVIYSFKLDRLKLAIKHEQKKFVAHPHCQHLLTTLWYDQLPGWRKRNPCTKVFLCFCFIIAMPILAPVYLLHPRGRIGLILRSPLIKFINHSASFAIFIILLLIASTDSSTDQYLNDRSAIRGPNPNSIELLILWWVMGFVWSEMKQIWEEGFKAYVRQWWNWLDFVMLGLYLTTVALRLVALWLRLTDAYGTEPTPRTEWPADDPTLLSEALFSIAHIFSFARIIFLFQVNEHLGPLQISLGNMLIDITKFIFIFLLVISSFACGLHQLYYYYVSSEGDFRPDAFKSLVRSYRTLFWNLFGNSQPDHFKVRILNETTGKREDLPSARSTVIVGEILLLIYHAMAIIVLINMLIAMMSNSFQTIQNHADTEWKFARSKLWVGYFDEGSTLPPPLNTIISPKSIFRAFAGVYHLFRYCFKRCSLGWHQSGSDRHHVSVAWDHCDKRPCDLDLGKVWSSSGPSQTSDYHEGAANMDAHALRRQTGTRPKPNRRQTFYQMVMCRLVRRYIHQSKKTMRQDGVSEDDLLEIKQDISSLRYELREDRKREVARTIGHLEGLKRDLLEEIAKQFGLARQTDLLFNGYSRAETQKPCESKFREGARLPGSMVRSEIVEHKPVLQASQKSEGVIEQVGRPADQTKLTVPSLSPKSGQPTFSLSYSHETQHMYDEIKQLALINSAYDANVRIDDRTIPPYTYMHLKQDILQGVRNELLELLQIPKKSDVELTLSYPSTKKTDFSTQIKAAPVPPALPCTSGKGTTVRRTSAQKQGSAPRQLIRQPRQSISPSDPEDGGLVHKTDVVAGTSTSTTIRASKATEFEETWRREDR</sequence>
<dbReference type="PANTHER" id="PTHR10117">
    <property type="entry name" value="TRANSIENT RECEPTOR POTENTIAL CHANNEL"/>
    <property type="match status" value="1"/>
</dbReference>
<feature type="region of interest" description="Disordered" evidence="11">
    <location>
        <begin position="510"/>
        <end position="541"/>
    </location>
</feature>
<dbReference type="SMART" id="SM00248">
    <property type="entry name" value="ANK"/>
    <property type="match status" value="2"/>
</dbReference>
<evidence type="ECO:0000259" key="13">
    <source>
        <dbReference type="SMART" id="SM01420"/>
    </source>
</evidence>
<keyword evidence="7" id="KW-0406">Ion transport</keyword>
<evidence type="ECO:0000256" key="12">
    <source>
        <dbReference type="SAM" id="Phobius"/>
    </source>
</evidence>
<keyword evidence="8 12" id="KW-0472">Membrane</keyword>
<dbReference type="GO" id="GO:0007338">
    <property type="term" value="P:single fertilization"/>
    <property type="evidence" value="ECO:0007669"/>
    <property type="project" value="TreeGrafter"/>
</dbReference>
<dbReference type="Pfam" id="PF00520">
    <property type="entry name" value="Ion_trans"/>
    <property type="match status" value="1"/>
</dbReference>
<feature type="transmembrane region" description="Helical" evidence="12">
    <location>
        <begin position="980"/>
        <end position="1003"/>
    </location>
</feature>
<evidence type="ECO:0000313" key="14">
    <source>
        <dbReference type="EMBL" id="TGZ69618.1"/>
    </source>
</evidence>
<evidence type="ECO:0000256" key="5">
    <source>
        <dbReference type="ARBA" id="ARBA00022989"/>
    </source>
</evidence>
<organism evidence="14 15">
    <name type="scientific">Opisthorchis felineus</name>
    <dbReference type="NCBI Taxonomy" id="147828"/>
    <lineage>
        <taxon>Eukaryota</taxon>
        <taxon>Metazoa</taxon>
        <taxon>Spiralia</taxon>
        <taxon>Lophotrochozoa</taxon>
        <taxon>Platyhelminthes</taxon>
        <taxon>Trematoda</taxon>
        <taxon>Digenea</taxon>
        <taxon>Opisthorchiida</taxon>
        <taxon>Opisthorchiata</taxon>
        <taxon>Opisthorchiidae</taxon>
        <taxon>Opisthorchis</taxon>
    </lineage>
</organism>
<dbReference type="Proteomes" id="UP000308267">
    <property type="component" value="Unassembled WGS sequence"/>
</dbReference>
<name>A0A4S2M6D7_OPIFE</name>
<dbReference type="SMART" id="SM01420">
    <property type="entry name" value="TRP_2"/>
    <property type="match status" value="1"/>
</dbReference>
<feature type="compositionally biased region" description="Polar residues" evidence="11">
    <location>
        <begin position="1401"/>
        <end position="1417"/>
    </location>
</feature>
<dbReference type="InterPro" id="IPR002153">
    <property type="entry name" value="TRPC_channel"/>
</dbReference>
<keyword evidence="2" id="KW-0813">Transport</keyword>
<evidence type="ECO:0000256" key="3">
    <source>
        <dbReference type="ARBA" id="ARBA00022692"/>
    </source>
</evidence>
<dbReference type="EMBL" id="SJOL01005910">
    <property type="protein sequence ID" value="TGZ69618.1"/>
    <property type="molecule type" value="Genomic_DNA"/>
</dbReference>
<proteinExistence type="predicted"/>
<dbReference type="InterPro" id="IPR002110">
    <property type="entry name" value="Ankyrin_rpt"/>
</dbReference>
<feature type="domain" description="Transient receptor ion channel" evidence="13">
    <location>
        <begin position="288"/>
        <end position="350"/>
    </location>
</feature>
<dbReference type="OrthoDB" id="2373987at2759"/>
<comment type="subcellular location">
    <subcellularLocation>
        <location evidence="1">Membrane</location>
        <topology evidence="1">Multi-pass membrane protein</topology>
    </subcellularLocation>
</comment>
<evidence type="ECO:0000313" key="15">
    <source>
        <dbReference type="Proteomes" id="UP000308267"/>
    </source>
</evidence>
<feature type="transmembrane region" description="Helical" evidence="12">
    <location>
        <begin position="812"/>
        <end position="834"/>
    </location>
</feature>
<dbReference type="InterPro" id="IPR013555">
    <property type="entry name" value="TRP_dom"/>
</dbReference>
<feature type="compositionally biased region" description="Polar residues" evidence="11">
    <location>
        <begin position="19"/>
        <end position="30"/>
    </location>
</feature>
<comment type="caution">
    <text evidence="14">The sequence shown here is derived from an EMBL/GenBank/DDBJ whole genome shotgun (WGS) entry which is preliminary data.</text>
</comment>
<dbReference type="Pfam" id="PF12796">
    <property type="entry name" value="Ank_2"/>
    <property type="match status" value="1"/>
</dbReference>
<feature type="transmembrane region" description="Helical" evidence="12">
    <location>
        <begin position="901"/>
        <end position="923"/>
    </location>
</feature>
<dbReference type="GO" id="GO:0015279">
    <property type="term" value="F:store-operated calcium channel activity"/>
    <property type="evidence" value="ECO:0007669"/>
    <property type="project" value="TreeGrafter"/>
</dbReference>
<gene>
    <name evidence="14" type="ORF">CRM22_003639</name>
</gene>
<feature type="transmembrane region" description="Helical" evidence="12">
    <location>
        <begin position="733"/>
        <end position="754"/>
    </location>
</feature>
<feature type="compositionally biased region" description="Basic and acidic residues" evidence="11">
    <location>
        <begin position="1459"/>
        <end position="1472"/>
    </location>
</feature>
<dbReference type="GO" id="GO:0005886">
    <property type="term" value="C:plasma membrane"/>
    <property type="evidence" value="ECO:0007669"/>
    <property type="project" value="TreeGrafter"/>
</dbReference>
<accession>A0A4S2M6D7</accession>
<feature type="compositionally biased region" description="Basic and acidic residues" evidence="11">
    <location>
        <begin position="520"/>
        <end position="541"/>
    </location>
</feature>
<evidence type="ECO:0000256" key="8">
    <source>
        <dbReference type="ARBA" id="ARBA00023136"/>
    </source>
</evidence>
<dbReference type="Pfam" id="PF08344">
    <property type="entry name" value="TRP_2"/>
    <property type="match status" value="1"/>
</dbReference>
<dbReference type="PROSITE" id="PS50088">
    <property type="entry name" value="ANK_REPEAT"/>
    <property type="match status" value="1"/>
</dbReference>
<dbReference type="GO" id="GO:0034703">
    <property type="term" value="C:cation channel complex"/>
    <property type="evidence" value="ECO:0007669"/>
    <property type="project" value="TreeGrafter"/>
</dbReference>
<evidence type="ECO:0000256" key="2">
    <source>
        <dbReference type="ARBA" id="ARBA00022448"/>
    </source>
</evidence>
<dbReference type="GO" id="GO:0051480">
    <property type="term" value="P:regulation of cytosolic calcium ion concentration"/>
    <property type="evidence" value="ECO:0007669"/>
    <property type="project" value="TreeGrafter"/>
</dbReference>
<evidence type="ECO:0000256" key="6">
    <source>
        <dbReference type="ARBA" id="ARBA00023043"/>
    </source>
</evidence>
<evidence type="ECO:0000256" key="10">
    <source>
        <dbReference type="PROSITE-ProRule" id="PRU00023"/>
    </source>
</evidence>
<keyword evidence="3 12" id="KW-0812">Transmembrane</keyword>
<feature type="transmembrane region" description="Helical" evidence="12">
    <location>
        <begin position="700"/>
        <end position="721"/>
    </location>
</feature>
<feature type="region of interest" description="Disordered" evidence="11">
    <location>
        <begin position="382"/>
        <end position="403"/>
    </location>
</feature>
<dbReference type="SUPFAM" id="SSF48403">
    <property type="entry name" value="Ankyrin repeat"/>
    <property type="match status" value="1"/>
</dbReference>
<dbReference type="PRINTS" id="PR01097">
    <property type="entry name" value="TRNSRECEPTRP"/>
</dbReference>
<evidence type="ECO:0000256" key="7">
    <source>
        <dbReference type="ARBA" id="ARBA00023065"/>
    </source>
</evidence>
<feature type="compositionally biased region" description="Acidic residues" evidence="11">
    <location>
        <begin position="391"/>
        <end position="400"/>
    </location>
</feature>
<feature type="region of interest" description="Disordered" evidence="11">
    <location>
        <begin position="1"/>
        <end position="72"/>
    </location>
</feature>